<evidence type="ECO:0000313" key="1">
    <source>
        <dbReference type="EnsemblMetazoa" id="Aqu2.1.28456_001"/>
    </source>
</evidence>
<sequence>MKLYNRISAGRDTVLSISCIF</sequence>
<dbReference type="InParanoid" id="A0A1X7ULB1"/>
<organism evidence="1">
    <name type="scientific">Amphimedon queenslandica</name>
    <name type="common">Sponge</name>
    <dbReference type="NCBI Taxonomy" id="400682"/>
    <lineage>
        <taxon>Eukaryota</taxon>
        <taxon>Metazoa</taxon>
        <taxon>Porifera</taxon>
        <taxon>Demospongiae</taxon>
        <taxon>Heteroscleromorpha</taxon>
        <taxon>Haplosclerida</taxon>
        <taxon>Niphatidae</taxon>
        <taxon>Amphimedon</taxon>
    </lineage>
</organism>
<dbReference type="EnsemblMetazoa" id="Aqu2.1.28456_001">
    <property type="protein sequence ID" value="Aqu2.1.28456_001"/>
    <property type="gene ID" value="Aqu2.1.28456"/>
</dbReference>
<protein>
    <submittedName>
        <fullName evidence="1">Uncharacterized protein</fullName>
    </submittedName>
</protein>
<dbReference type="AlphaFoldDB" id="A0A1X7ULB1"/>
<name>A0A1X7ULB1_AMPQE</name>
<proteinExistence type="predicted"/>
<reference evidence="1" key="1">
    <citation type="submission" date="2017-05" db="UniProtKB">
        <authorList>
            <consortium name="EnsemblMetazoa"/>
        </authorList>
    </citation>
    <scope>IDENTIFICATION</scope>
</reference>
<accession>A0A1X7ULB1</accession>